<dbReference type="EMBL" id="JAAHCF010001138">
    <property type="protein sequence ID" value="KAK8141185.1"/>
    <property type="molecule type" value="Genomic_DNA"/>
</dbReference>
<evidence type="ECO:0000313" key="1">
    <source>
        <dbReference type="EMBL" id="KAK8141185.1"/>
    </source>
</evidence>
<accession>A0AAW0RGL0</accession>
<proteinExistence type="predicted"/>
<reference evidence="1 2" key="1">
    <citation type="submission" date="2020-02" db="EMBL/GenBank/DDBJ databases">
        <title>Comparative genomics of the hypocrealean fungal genus Beauvera.</title>
        <authorList>
            <person name="Showalter D.N."/>
            <person name="Bushley K.E."/>
            <person name="Rehner S.A."/>
        </authorList>
    </citation>
    <scope>NUCLEOTIDE SEQUENCE [LARGE SCALE GENOMIC DNA]</scope>
    <source>
        <strain evidence="1 2">ARSEF4384</strain>
    </source>
</reference>
<evidence type="ECO:0000313" key="2">
    <source>
        <dbReference type="Proteomes" id="UP001397290"/>
    </source>
</evidence>
<dbReference type="SUPFAM" id="SSF51101">
    <property type="entry name" value="Mannose-binding lectins"/>
    <property type="match status" value="1"/>
</dbReference>
<comment type="caution">
    <text evidence="1">The sequence shown here is derived from an EMBL/GenBank/DDBJ whole genome shotgun (WGS) entry which is preliminary data.</text>
</comment>
<keyword evidence="2" id="KW-1185">Reference proteome</keyword>
<gene>
    <name evidence="1" type="ORF">G3M48_000608</name>
</gene>
<organism evidence="1 2">
    <name type="scientific">Beauveria asiatica</name>
    <dbReference type="NCBI Taxonomy" id="1069075"/>
    <lineage>
        <taxon>Eukaryota</taxon>
        <taxon>Fungi</taxon>
        <taxon>Dikarya</taxon>
        <taxon>Ascomycota</taxon>
        <taxon>Pezizomycotina</taxon>
        <taxon>Sordariomycetes</taxon>
        <taxon>Hypocreomycetidae</taxon>
        <taxon>Hypocreales</taxon>
        <taxon>Cordycipitaceae</taxon>
        <taxon>Beauveria</taxon>
    </lineage>
</organism>
<dbReference type="Proteomes" id="UP001397290">
    <property type="component" value="Unassembled WGS sequence"/>
</dbReference>
<dbReference type="Gene3D" id="2.100.10.30">
    <property type="entry name" value="Jacalin-like lectin domain"/>
    <property type="match status" value="1"/>
</dbReference>
<name>A0AAW0RGL0_9HYPO</name>
<protein>
    <recommendedName>
        <fullName evidence="3">Mannose-binding lectin</fullName>
    </recommendedName>
</protein>
<evidence type="ECO:0008006" key="3">
    <source>
        <dbReference type="Google" id="ProtNLM"/>
    </source>
</evidence>
<dbReference type="InterPro" id="IPR036404">
    <property type="entry name" value="Jacalin-like_lectin_dom_sf"/>
</dbReference>
<sequence>MTERIVGPFGNDTGHPHSLFPTAQSTAKRFTVWAGNGSGDAEGSIVVKGIEIEWFNGERQLVYNHPQPDDTKSSFEFLDGENCDWSIRSALRIVGFEITTDKGRSWAFGGTLGELYPNVAKGQLIGFELSTGWEVDWAKITFLE</sequence>
<dbReference type="AlphaFoldDB" id="A0AAW0RGL0"/>